<keyword evidence="4" id="KW-0472">Membrane</keyword>
<evidence type="ECO:0000313" key="5">
    <source>
        <dbReference type="EMBL" id="RFT06142.1"/>
    </source>
</evidence>
<evidence type="ECO:0000256" key="4">
    <source>
        <dbReference type="SAM" id="Phobius"/>
    </source>
</evidence>
<reference evidence="5 6" key="1">
    <citation type="submission" date="2018-07" db="EMBL/GenBank/DDBJ databases">
        <title>GABA Modulating Bacteria of the Human Gut Microbiota.</title>
        <authorList>
            <person name="Strandwitz P."/>
            <person name="Kim K.H."/>
            <person name="Terekhova D."/>
            <person name="Liu J.K."/>
            <person name="Sharma A."/>
            <person name="Levering J."/>
            <person name="Mcdonald D."/>
            <person name="Dietrich D."/>
            <person name="Ramadhar T.R."/>
            <person name="Lekbua A."/>
            <person name="Mroue N."/>
            <person name="Liston C."/>
            <person name="Stewart E.J."/>
            <person name="Dubin M.J."/>
            <person name="Zengler K."/>
            <person name="Knight R."/>
            <person name="Gilbert J.A."/>
            <person name="Clardy J."/>
            <person name="Lewis K."/>
        </authorList>
    </citation>
    <scope>NUCLEOTIDE SEQUENCE [LARGE SCALE GENOMIC DNA]</scope>
    <source>
        <strain evidence="5 6">KLE1738</strain>
    </source>
</reference>
<feature type="transmembrane region" description="Helical" evidence="4">
    <location>
        <begin position="370"/>
        <end position="392"/>
    </location>
</feature>
<feature type="transmembrane region" description="Helical" evidence="4">
    <location>
        <begin position="332"/>
        <end position="350"/>
    </location>
</feature>
<dbReference type="EMBL" id="QQRQ01000016">
    <property type="protein sequence ID" value="RFT06142.1"/>
    <property type="molecule type" value="Genomic_DNA"/>
</dbReference>
<protein>
    <submittedName>
        <fullName evidence="5">Glycosyltransferase</fullName>
    </submittedName>
</protein>
<feature type="transmembrane region" description="Helical" evidence="4">
    <location>
        <begin position="302"/>
        <end position="320"/>
    </location>
</feature>
<proteinExistence type="inferred from homology"/>
<dbReference type="Gene3D" id="3.90.550.10">
    <property type="entry name" value="Spore Coat Polysaccharide Biosynthesis Protein SpsA, Chain A"/>
    <property type="match status" value="1"/>
</dbReference>
<dbReference type="Proteomes" id="UP000260649">
    <property type="component" value="Unassembled WGS sequence"/>
</dbReference>
<evidence type="ECO:0000256" key="2">
    <source>
        <dbReference type="ARBA" id="ARBA00022676"/>
    </source>
</evidence>
<dbReference type="RefSeq" id="WP_021920385.1">
    <property type="nucleotide sequence ID" value="NZ_CAKXKJ010000014.1"/>
</dbReference>
<organism evidence="5 6">
    <name type="scientific">Evtepia gabavorous</name>
    <dbReference type="NCBI Taxonomy" id="2211183"/>
    <lineage>
        <taxon>Bacteria</taxon>
        <taxon>Bacillati</taxon>
        <taxon>Bacillota</taxon>
        <taxon>Clostridia</taxon>
        <taxon>Eubacteriales</taxon>
        <taxon>Evtepia</taxon>
    </lineage>
</organism>
<dbReference type="InterPro" id="IPR029044">
    <property type="entry name" value="Nucleotide-diphossugar_trans"/>
</dbReference>
<dbReference type="CDD" id="cd06438">
    <property type="entry name" value="EpsO_like"/>
    <property type="match status" value="1"/>
</dbReference>
<evidence type="ECO:0000256" key="1">
    <source>
        <dbReference type="ARBA" id="ARBA00006739"/>
    </source>
</evidence>
<evidence type="ECO:0000313" key="6">
    <source>
        <dbReference type="Proteomes" id="UP000260649"/>
    </source>
</evidence>
<dbReference type="Pfam" id="PF13641">
    <property type="entry name" value="Glyco_tranf_2_3"/>
    <property type="match status" value="1"/>
</dbReference>
<dbReference type="SUPFAM" id="SSF53448">
    <property type="entry name" value="Nucleotide-diphospho-sugar transferases"/>
    <property type="match status" value="1"/>
</dbReference>
<dbReference type="AlphaFoldDB" id="A0A3E2B283"/>
<sequence>MDTILTINIVIAVVFTCCYAYQLFFLAVPFTKKQEPHKPEVLHRFAILICARNEEAVIADLIQSIRHQTYDQSLLTVFVMADNCTDATADIARREGAVVYTRFNREKVGKGYALEQLLLHIEEDYPKVYDGFFVFDADNVLDCRFVEEMNRTFSDGYEVVTSYRNSKNYGDNWISAGYALWFIRESRYLNNSRMLLGTSCAVSGTGFLFSRQVMESTNGWKFHLLTEDIEFSVHHILQGRKIGFCADAVLYDEQPVTFRQSWRQRLRWARGFLQVFRKYGFGLVKGIGKGHFSCYDMSMTVMPAYILTVGLIIAYLVGGVMSTAEGISFLPCLMYILQTFLGLYVVLFLVGVFTTITEWKRIHTTPLRKVLYTVTFPLFMLTYIPISMVALFSRKVQWKPIEHHRADRRVLETAAGRK</sequence>
<dbReference type="GO" id="GO:0016757">
    <property type="term" value="F:glycosyltransferase activity"/>
    <property type="evidence" value="ECO:0007669"/>
    <property type="project" value="UniProtKB-KW"/>
</dbReference>
<accession>A0A3E2B283</accession>
<dbReference type="PANTHER" id="PTHR43630">
    <property type="entry name" value="POLY-BETA-1,6-N-ACETYL-D-GLUCOSAMINE SYNTHASE"/>
    <property type="match status" value="1"/>
</dbReference>
<dbReference type="GeneID" id="97995876"/>
<dbReference type="OrthoDB" id="9797391at2"/>
<keyword evidence="4" id="KW-0812">Transmembrane</keyword>
<comment type="caution">
    <text evidence="5">The sequence shown here is derived from an EMBL/GenBank/DDBJ whole genome shotgun (WGS) entry which is preliminary data.</text>
</comment>
<keyword evidence="4" id="KW-1133">Transmembrane helix</keyword>
<comment type="similarity">
    <text evidence="1">Belongs to the glycosyltransferase 2 family.</text>
</comment>
<feature type="transmembrane region" description="Helical" evidence="4">
    <location>
        <begin position="6"/>
        <end position="28"/>
    </location>
</feature>
<name>A0A3E2B283_9FIRM</name>
<keyword evidence="6" id="KW-1185">Reference proteome</keyword>
<keyword evidence="3 5" id="KW-0808">Transferase</keyword>
<keyword evidence="2" id="KW-0328">Glycosyltransferase</keyword>
<evidence type="ECO:0000256" key="3">
    <source>
        <dbReference type="ARBA" id="ARBA00022679"/>
    </source>
</evidence>
<dbReference type="PANTHER" id="PTHR43630:SF1">
    <property type="entry name" value="POLY-BETA-1,6-N-ACETYL-D-GLUCOSAMINE SYNTHASE"/>
    <property type="match status" value="1"/>
</dbReference>
<gene>
    <name evidence="5" type="ORF">DV520_09050</name>
</gene>